<reference evidence="1" key="1">
    <citation type="submission" date="2013-11" db="EMBL/GenBank/DDBJ databases">
        <title>Draft genome sequence of the broad-host-range Rhizobium sp. LPU83 strain, a member of the low-genetic diversity Oregon-like Rhizobium sp. group.</title>
        <authorList>
            <person name="Wibberg D."/>
            <person name="Puehler A."/>
            <person name="Schlueter A."/>
        </authorList>
    </citation>
    <scope>NUCLEOTIDE SEQUENCE [LARGE SCALE GENOMIC DNA]</scope>
    <source>
        <strain evidence="1">LPU83</strain>
        <plasmid evidence="1">pLPU83b</plasmid>
    </source>
</reference>
<organism evidence="1 2">
    <name type="scientific">Rhizobium favelukesii</name>
    <dbReference type="NCBI Taxonomy" id="348824"/>
    <lineage>
        <taxon>Bacteria</taxon>
        <taxon>Pseudomonadati</taxon>
        <taxon>Pseudomonadota</taxon>
        <taxon>Alphaproteobacteria</taxon>
        <taxon>Hyphomicrobiales</taxon>
        <taxon>Rhizobiaceae</taxon>
        <taxon>Rhizobium/Agrobacterium group</taxon>
        <taxon>Rhizobium</taxon>
    </lineage>
</organism>
<proteinExistence type="predicted"/>
<name>W6RIQ2_9HYPH</name>
<accession>W6RIQ2</accession>
<gene>
    <name evidence="1" type="ORF">LPU83_pLPU83b_0201</name>
</gene>
<protein>
    <submittedName>
        <fullName evidence="1">Uncharacterized protein</fullName>
    </submittedName>
</protein>
<dbReference type="Proteomes" id="UP000019443">
    <property type="component" value="Unassembled WGS sequence"/>
</dbReference>
<sequence>MKNDTVALSSYLSAAILAWRHHNMTARDIFARQGTLLAMFGSHEVARPSATQAMIKGWLGMIPTAEALLPLFEKGIAEGPHSSYENWLVYSVEGGAQMTDMNIDGAEAYMHIVRPRCILQFRSGVHPEWVFHQVM</sequence>
<comment type="caution">
    <text evidence="1">The sequence shown here is derived from an EMBL/GenBank/DDBJ whole genome shotgun (WGS) entry which is preliminary data.</text>
</comment>
<evidence type="ECO:0000313" key="1">
    <source>
        <dbReference type="EMBL" id="CDM60195.1"/>
    </source>
</evidence>
<keyword evidence="1" id="KW-0614">Plasmid</keyword>
<geneLocation type="plasmid" evidence="1">
    <name>pLPU83b</name>
</geneLocation>
<keyword evidence="2" id="KW-1185">Reference proteome</keyword>
<dbReference type="AlphaFoldDB" id="W6RIQ2"/>
<evidence type="ECO:0000313" key="2">
    <source>
        <dbReference type="Proteomes" id="UP000019443"/>
    </source>
</evidence>
<dbReference type="EMBL" id="CBYB010000016">
    <property type="protein sequence ID" value="CDM60195.1"/>
    <property type="molecule type" value="Genomic_DNA"/>
</dbReference>